<evidence type="ECO:0000313" key="2">
    <source>
        <dbReference type="Proteomes" id="UP001320170"/>
    </source>
</evidence>
<name>A0ABS8WY52_9GAMM</name>
<proteinExistence type="predicted"/>
<organism evidence="1 2">
    <name type="scientific">Legionella resiliens</name>
    <dbReference type="NCBI Taxonomy" id="2905958"/>
    <lineage>
        <taxon>Bacteria</taxon>
        <taxon>Pseudomonadati</taxon>
        <taxon>Pseudomonadota</taxon>
        <taxon>Gammaproteobacteria</taxon>
        <taxon>Legionellales</taxon>
        <taxon>Legionellaceae</taxon>
        <taxon>Legionella</taxon>
    </lineage>
</organism>
<dbReference type="EMBL" id="JAJTND010000001">
    <property type="protein sequence ID" value="MCE3531400.1"/>
    <property type="molecule type" value="Genomic_DNA"/>
</dbReference>
<accession>A0ABS8WY52</accession>
<reference evidence="1 2" key="1">
    <citation type="journal article" date="2024" name="Pathogens">
        <title>Characterization of a Novel Species of Legionella Isolated from a Healthcare Facility: Legionella resiliens sp. nov.</title>
        <authorList>
            <person name="Cristino S."/>
            <person name="Pascale M.R."/>
            <person name="Marino F."/>
            <person name="Derelitto C."/>
            <person name="Salaris S."/>
            <person name="Orsini M."/>
            <person name="Squarzoni S."/>
            <person name="Grottola A."/>
            <person name="Girolamini L."/>
        </authorList>
    </citation>
    <scope>NUCLEOTIDE SEQUENCE [LARGE SCALE GENOMIC DNA]</scope>
    <source>
        <strain evidence="1 2">8cVS16</strain>
    </source>
</reference>
<gene>
    <name evidence="1" type="ORF">LXO92_03280</name>
</gene>
<dbReference type="Proteomes" id="UP001320170">
    <property type="component" value="Unassembled WGS sequence"/>
</dbReference>
<protein>
    <submittedName>
        <fullName evidence="1">Uncharacterized protein</fullName>
    </submittedName>
</protein>
<comment type="caution">
    <text evidence="1">The sequence shown here is derived from an EMBL/GenBank/DDBJ whole genome shotgun (WGS) entry which is preliminary data.</text>
</comment>
<sequence length="54" mass="5988">MRPLFDEHNTNHAGCMDIFCDPVAEVTGIINKIGNNKMTQINALLGEIKKQSSE</sequence>
<dbReference type="RefSeq" id="WP_182351324.1">
    <property type="nucleotide sequence ID" value="NZ_JAJSPM010000001.1"/>
</dbReference>
<evidence type="ECO:0000313" key="1">
    <source>
        <dbReference type="EMBL" id="MCE3531400.1"/>
    </source>
</evidence>
<keyword evidence="2" id="KW-1185">Reference proteome</keyword>